<evidence type="ECO:0000313" key="4">
    <source>
        <dbReference type="Proteomes" id="UP000287352"/>
    </source>
</evidence>
<dbReference type="InterPro" id="IPR005031">
    <property type="entry name" value="COQ10_START"/>
</dbReference>
<feature type="compositionally biased region" description="Polar residues" evidence="1">
    <location>
        <begin position="316"/>
        <end position="327"/>
    </location>
</feature>
<feature type="region of interest" description="Disordered" evidence="1">
    <location>
        <begin position="159"/>
        <end position="336"/>
    </location>
</feature>
<gene>
    <name evidence="3" type="ORF">KTT_36680</name>
</gene>
<dbReference type="EMBL" id="BIFR01000001">
    <property type="protein sequence ID" value="GCE13809.1"/>
    <property type="molecule type" value="Genomic_DNA"/>
</dbReference>
<dbReference type="Gene3D" id="3.30.530.20">
    <property type="match status" value="1"/>
</dbReference>
<feature type="domain" description="Coenzyme Q-binding protein COQ10 START" evidence="2">
    <location>
        <begin position="10"/>
        <end position="110"/>
    </location>
</feature>
<dbReference type="PANTHER" id="PTHR33824:SF7">
    <property type="entry name" value="POLYKETIDE CYCLASE_DEHYDRASE AND LIPID TRANSPORT SUPERFAMILY PROTEIN"/>
    <property type="match status" value="1"/>
</dbReference>
<organism evidence="3 4">
    <name type="scientific">Tengunoibacter tsumagoiensis</name>
    <dbReference type="NCBI Taxonomy" id="2014871"/>
    <lineage>
        <taxon>Bacteria</taxon>
        <taxon>Bacillati</taxon>
        <taxon>Chloroflexota</taxon>
        <taxon>Ktedonobacteria</taxon>
        <taxon>Ktedonobacterales</taxon>
        <taxon>Dictyobacteraceae</taxon>
        <taxon>Tengunoibacter</taxon>
    </lineage>
</organism>
<evidence type="ECO:0000256" key="1">
    <source>
        <dbReference type="SAM" id="MobiDB-lite"/>
    </source>
</evidence>
<dbReference type="InterPro" id="IPR047137">
    <property type="entry name" value="ORF3"/>
</dbReference>
<evidence type="ECO:0000313" key="3">
    <source>
        <dbReference type="EMBL" id="GCE13809.1"/>
    </source>
</evidence>
<dbReference type="OrthoDB" id="152596at2"/>
<dbReference type="PANTHER" id="PTHR33824">
    <property type="entry name" value="POLYKETIDE CYCLASE/DEHYDRASE AND LIPID TRANSPORT SUPERFAMILY PROTEIN"/>
    <property type="match status" value="1"/>
</dbReference>
<evidence type="ECO:0000259" key="2">
    <source>
        <dbReference type="Pfam" id="PF03364"/>
    </source>
</evidence>
<dbReference type="InterPro" id="IPR023393">
    <property type="entry name" value="START-like_dom_sf"/>
</dbReference>
<proteinExistence type="predicted"/>
<dbReference type="SUPFAM" id="SSF55961">
    <property type="entry name" value="Bet v1-like"/>
    <property type="match status" value="1"/>
</dbReference>
<feature type="compositionally biased region" description="Basic and acidic residues" evidence="1">
    <location>
        <begin position="222"/>
        <end position="245"/>
    </location>
</feature>
<accession>A0A402A418</accession>
<dbReference type="Proteomes" id="UP000287352">
    <property type="component" value="Unassembled WGS sequence"/>
</dbReference>
<sequence>MSEHHAQITVNAPVHQVYSLFTHFNDFPKFMSFVKEVTYHDTQRSHWVAQVTGTHEWDAVNEHWIPDQQIGWRSTSGLENHGLVKFASRGPAQTFVDVYLSYTPPAGVLGKAAEQLGVSNHFDTVLQQDLEHFAQMVSQAPPGALDPMQSHYLFHSDSSVAQGKATEQQRASMSNDPMMKQSSLQQRSETIDYEQQQAELKRQQHEGLQQQQRELETAAAQRQHEALRQQAERNANETTHPRETFTPEVEPDPIHNTIGGRNASMERTAFGDQDSQTQRYPQHHQDPMLSRNPQKKSDEATASEIEVDSPWRNSMYGPSSQGNAQTRPESEPPTER</sequence>
<comment type="caution">
    <text evidence="3">The sequence shown here is derived from an EMBL/GenBank/DDBJ whole genome shotgun (WGS) entry which is preliminary data.</text>
</comment>
<protein>
    <recommendedName>
        <fullName evidence="2">Coenzyme Q-binding protein COQ10 START domain-containing protein</fullName>
    </recommendedName>
</protein>
<dbReference type="CDD" id="cd07817">
    <property type="entry name" value="SRPBCC_8"/>
    <property type="match status" value="1"/>
</dbReference>
<dbReference type="RefSeq" id="WP_126581306.1">
    <property type="nucleotide sequence ID" value="NZ_BIFR01000001.1"/>
</dbReference>
<feature type="compositionally biased region" description="Polar residues" evidence="1">
    <location>
        <begin position="159"/>
        <end position="198"/>
    </location>
</feature>
<name>A0A402A418_9CHLR</name>
<dbReference type="Pfam" id="PF03364">
    <property type="entry name" value="Polyketide_cyc"/>
    <property type="match status" value="1"/>
</dbReference>
<keyword evidence="4" id="KW-1185">Reference proteome</keyword>
<dbReference type="AlphaFoldDB" id="A0A402A418"/>
<reference evidence="4" key="1">
    <citation type="submission" date="2018-12" db="EMBL/GenBank/DDBJ databases">
        <title>Tengunoibacter tsumagoiensis gen. nov., sp. nov., Dictyobacter kobayashii sp. nov., D. alpinus sp. nov., and D. joshuensis sp. nov. and description of Dictyobacteraceae fam. nov. within the order Ktedonobacterales isolated from Tengu-no-mugimeshi.</title>
        <authorList>
            <person name="Wang C.M."/>
            <person name="Zheng Y."/>
            <person name="Sakai Y."/>
            <person name="Toyoda A."/>
            <person name="Minakuchi Y."/>
            <person name="Abe K."/>
            <person name="Yokota A."/>
            <person name="Yabe S."/>
        </authorList>
    </citation>
    <scope>NUCLEOTIDE SEQUENCE [LARGE SCALE GENOMIC DNA]</scope>
    <source>
        <strain evidence="4">Uno3</strain>
    </source>
</reference>